<dbReference type="RefSeq" id="WP_109774535.1">
    <property type="nucleotide sequence ID" value="NZ_QGDQ01000012.1"/>
</dbReference>
<gene>
    <name evidence="6" type="ORF">BXY45_11284</name>
</gene>
<dbReference type="InterPro" id="IPR013563">
    <property type="entry name" value="Oligopep_ABC_C"/>
</dbReference>
<dbReference type="NCBIfam" id="NF007739">
    <property type="entry name" value="PRK10419.1"/>
    <property type="match status" value="2"/>
</dbReference>
<organism evidence="6 7">
    <name type="scientific">Quadrisphaera granulorum</name>
    <dbReference type="NCBI Taxonomy" id="317664"/>
    <lineage>
        <taxon>Bacteria</taxon>
        <taxon>Bacillati</taxon>
        <taxon>Actinomycetota</taxon>
        <taxon>Actinomycetes</taxon>
        <taxon>Kineosporiales</taxon>
        <taxon>Kineosporiaceae</taxon>
        <taxon>Quadrisphaera</taxon>
    </lineage>
</organism>
<keyword evidence="7" id="KW-1185">Reference proteome</keyword>
<name>A0A316A6K7_9ACTN</name>
<protein>
    <submittedName>
        <fullName evidence="6">Peptide/nickel transport system ATP-binding protein</fullName>
    </submittedName>
</protein>
<keyword evidence="4 6" id="KW-0067">ATP-binding</keyword>
<comment type="caution">
    <text evidence="6">The sequence shown here is derived from an EMBL/GenBank/DDBJ whole genome shotgun (WGS) entry which is preliminary data.</text>
</comment>
<dbReference type="Pfam" id="PF08352">
    <property type="entry name" value="oligo_HPY"/>
    <property type="match status" value="1"/>
</dbReference>
<accession>A0A316A6K7</accession>
<dbReference type="OrthoDB" id="8036461at2"/>
<dbReference type="GO" id="GO:0016887">
    <property type="term" value="F:ATP hydrolysis activity"/>
    <property type="evidence" value="ECO:0007669"/>
    <property type="project" value="InterPro"/>
</dbReference>
<feature type="domain" description="ABC transporter" evidence="5">
    <location>
        <begin position="9"/>
        <end position="254"/>
    </location>
</feature>
<comment type="similarity">
    <text evidence="1">Belongs to the ABC transporter superfamily.</text>
</comment>
<dbReference type="GO" id="GO:0015833">
    <property type="term" value="P:peptide transport"/>
    <property type="evidence" value="ECO:0007669"/>
    <property type="project" value="InterPro"/>
</dbReference>
<feature type="domain" description="ABC transporter" evidence="5">
    <location>
        <begin position="280"/>
        <end position="526"/>
    </location>
</feature>
<keyword evidence="2" id="KW-0813">Transport</keyword>
<evidence type="ECO:0000259" key="5">
    <source>
        <dbReference type="PROSITE" id="PS50893"/>
    </source>
</evidence>
<dbReference type="InterPro" id="IPR017871">
    <property type="entry name" value="ABC_transporter-like_CS"/>
</dbReference>
<evidence type="ECO:0000313" key="7">
    <source>
        <dbReference type="Proteomes" id="UP000245469"/>
    </source>
</evidence>
<evidence type="ECO:0000256" key="2">
    <source>
        <dbReference type="ARBA" id="ARBA00022448"/>
    </source>
</evidence>
<evidence type="ECO:0000256" key="3">
    <source>
        <dbReference type="ARBA" id="ARBA00022741"/>
    </source>
</evidence>
<keyword evidence="3" id="KW-0547">Nucleotide-binding</keyword>
<dbReference type="AlphaFoldDB" id="A0A316A6K7"/>
<dbReference type="GO" id="GO:0055085">
    <property type="term" value="P:transmembrane transport"/>
    <property type="evidence" value="ECO:0007669"/>
    <property type="project" value="UniProtKB-ARBA"/>
</dbReference>
<dbReference type="Proteomes" id="UP000245469">
    <property type="component" value="Unassembled WGS sequence"/>
</dbReference>
<dbReference type="InterPro" id="IPR027417">
    <property type="entry name" value="P-loop_NTPase"/>
</dbReference>
<evidence type="ECO:0000256" key="4">
    <source>
        <dbReference type="ARBA" id="ARBA00022840"/>
    </source>
</evidence>
<dbReference type="Pfam" id="PF00005">
    <property type="entry name" value="ABC_tran"/>
    <property type="match status" value="2"/>
</dbReference>
<sequence length="540" mass="58217">MSTVAPPLLDIESLRITSPARVLVEDCTLSVASGEVVGLIGESGSGKSLSLRAVVGLLDARLTQSGRISVDGKNLDALDKAARRRVRSHSMGVVFQTPRAHLNPLRSIGDFMTEALTCVAGVSASEAEVRAESLLEEVGITDPRRRMRQHPGDLSGGLLQRVMIASALAMEPQLLLADEMTTALDVTVQEEVMAVLLDLQRERGLGILFVTHDLQLARAVCDRIAVMSAGRIVETIPAARLDNAVEPYTRALVASSTLSRQPAATDSEAASEPILEVRGLRREFMVRKARGWGREPFVAVDGVDLTLGAGRALAVVGQSGSGKTTTARIICGLERADAGTVTVQGEDWSQPARSVRERRHRAAMAQMVFQDPYQSLDPRQSVESCLAEAVRLQEPGSADAVRERVRELVRSVALDESVLDRTPRSLSGGQRQRVAIARALAARPKLLVLDEAVSALDVTVRAEILDVLEEIRHDAGVALLMITHDLDVAERLCSHVVVMRAGRVIESGPVAEVFSAPAESYTRTLLASIPRPGWVPRRRG</sequence>
<proteinExistence type="inferred from homology"/>
<evidence type="ECO:0000313" key="6">
    <source>
        <dbReference type="EMBL" id="PWJ53511.1"/>
    </source>
</evidence>
<dbReference type="GO" id="GO:0005524">
    <property type="term" value="F:ATP binding"/>
    <property type="evidence" value="ECO:0007669"/>
    <property type="project" value="UniProtKB-KW"/>
</dbReference>
<dbReference type="Gene3D" id="3.40.50.300">
    <property type="entry name" value="P-loop containing nucleotide triphosphate hydrolases"/>
    <property type="match status" value="2"/>
</dbReference>
<reference evidence="6 7" key="1">
    <citation type="submission" date="2018-03" db="EMBL/GenBank/DDBJ databases">
        <title>Genomic Encyclopedia of Archaeal and Bacterial Type Strains, Phase II (KMG-II): from individual species to whole genera.</title>
        <authorList>
            <person name="Goeker M."/>
        </authorList>
    </citation>
    <scope>NUCLEOTIDE SEQUENCE [LARGE SCALE GENOMIC DNA]</scope>
    <source>
        <strain evidence="6 7">DSM 44889</strain>
    </source>
</reference>
<dbReference type="PANTHER" id="PTHR43776">
    <property type="entry name" value="TRANSPORT ATP-BINDING PROTEIN"/>
    <property type="match status" value="1"/>
</dbReference>
<dbReference type="InterPro" id="IPR003439">
    <property type="entry name" value="ABC_transporter-like_ATP-bd"/>
</dbReference>
<dbReference type="InterPro" id="IPR003593">
    <property type="entry name" value="AAA+_ATPase"/>
</dbReference>
<dbReference type="PROSITE" id="PS00211">
    <property type="entry name" value="ABC_TRANSPORTER_1"/>
    <property type="match status" value="1"/>
</dbReference>
<dbReference type="EMBL" id="QGDQ01000012">
    <property type="protein sequence ID" value="PWJ53511.1"/>
    <property type="molecule type" value="Genomic_DNA"/>
</dbReference>
<dbReference type="SMART" id="SM00382">
    <property type="entry name" value="AAA"/>
    <property type="match status" value="2"/>
</dbReference>
<dbReference type="PROSITE" id="PS50893">
    <property type="entry name" value="ABC_TRANSPORTER_2"/>
    <property type="match status" value="2"/>
</dbReference>
<dbReference type="SUPFAM" id="SSF52540">
    <property type="entry name" value="P-loop containing nucleoside triphosphate hydrolases"/>
    <property type="match status" value="2"/>
</dbReference>
<dbReference type="PANTHER" id="PTHR43776:SF7">
    <property type="entry name" value="D,D-DIPEPTIDE TRANSPORT ATP-BINDING PROTEIN DDPF-RELATED"/>
    <property type="match status" value="1"/>
</dbReference>
<dbReference type="CDD" id="cd03257">
    <property type="entry name" value="ABC_NikE_OppD_transporters"/>
    <property type="match status" value="2"/>
</dbReference>
<evidence type="ECO:0000256" key="1">
    <source>
        <dbReference type="ARBA" id="ARBA00005417"/>
    </source>
</evidence>
<dbReference type="InterPro" id="IPR050319">
    <property type="entry name" value="ABC_transp_ATP-bind"/>
</dbReference>